<proteinExistence type="inferred from homology"/>
<evidence type="ECO:0000256" key="10">
    <source>
        <dbReference type="ARBA" id="ARBA00048721"/>
    </source>
</evidence>
<evidence type="ECO:0000256" key="1">
    <source>
        <dbReference type="ARBA" id="ARBA00002324"/>
    </source>
</evidence>
<reference evidence="13 14" key="1">
    <citation type="submission" date="2020-08" db="EMBL/GenBank/DDBJ databases">
        <title>The Agave Microbiome: Exploring the role of microbial communities in plant adaptations to desert environments.</title>
        <authorList>
            <person name="Partida-Martinez L.P."/>
        </authorList>
    </citation>
    <scope>NUCLEOTIDE SEQUENCE [LARGE SCALE GENOMIC DNA]</scope>
    <source>
        <strain evidence="13 14">AT3.2</strain>
    </source>
</reference>
<name>A0A7W9X3M4_9BURK</name>
<dbReference type="GO" id="GO:0005524">
    <property type="term" value="F:ATP binding"/>
    <property type="evidence" value="ECO:0007669"/>
    <property type="project" value="UniProtKB-KW"/>
</dbReference>
<dbReference type="GO" id="GO:0004515">
    <property type="term" value="F:nicotinate-nucleotide adenylyltransferase activity"/>
    <property type="evidence" value="ECO:0007669"/>
    <property type="project" value="UniProtKB-UniRule"/>
</dbReference>
<keyword evidence="9 11" id="KW-0520">NAD</keyword>
<evidence type="ECO:0000313" key="14">
    <source>
        <dbReference type="Proteomes" id="UP000540787"/>
    </source>
</evidence>
<evidence type="ECO:0000256" key="3">
    <source>
        <dbReference type="ARBA" id="ARBA00009014"/>
    </source>
</evidence>
<dbReference type="InterPro" id="IPR014729">
    <property type="entry name" value="Rossmann-like_a/b/a_fold"/>
</dbReference>
<organism evidence="13 14">
    <name type="scientific">Massilia aurea</name>
    <dbReference type="NCBI Taxonomy" id="373040"/>
    <lineage>
        <taxon>Bacteria</taxon>
        <taxon>Pseudomonadati</taxon>
        <taxon>Pseudomonadota</taxon>
        <taxon>Betaproteobacteria</taxon>
        <taxon>Burkholderiales</taxon>
        <taxon>Oxalobacteraceae</taxon>
        <taxon>Telluria group</taxon>
        <taxon>Massilia</taxon>
    </lineage>
</organism>
<dbReference type="HAMAP" id="MF_00244">
    <property type="entry name" value="NaMN_adenylyltr"/>
    <property type="match status" value="1"/>
</dbReference>
<evidence type="ECO:0000256" key="8">
    <source>
        <dbReference type="ARBA" id="ARBA00022840"/>
    </source>
</evidence>
<dbReference type="AlphaFoldDB" id="A0A7W9X3M4"/>
<sequence length="221" mass="24278">MTACIAVLGGSFDPVHLGHVALGQLFCGLLQADELRILPAGRPWQKNGMEAGDAHRIAMLELAFRPLNNDHLHVVFDLQEIERTTPTYTVETLRALRRELGPQASIVFLMGADQLRNLDTWNEWRELFALANLGVATRPGYDLAQETLPPPVAQELSTRLATPDTVRASSHGKVCLAPTLDVDISSSRIRAALHAGLEADANALAMAQVLDYIQQHNLYKN</sequence>
<dbReference type="UniPathway" id="UPA00253">
    <property type="reaction ID" value="UER00332"/>
</dbReference>
<evidence type="ECO:0000313" key="13">
    <source>
        <dbReference type="EMBL" id="MBB6135798.1"/>
    </source>
</evidence>
<protein>
    <recommendedName>
        <fullName evidence="11">Probable nicotinate-nucleotide adenylyltransferase</fullName>
        <ecNumber evidence="11">2.7.7.18</ecNumber>
    </recommendedName>
    <alternativeName>
        <fullName evidence="11">Deamido-NAD(+) diphosphorylase</fullName>
    </alternativeName>
    <alternativeName>
        <fullName evidence="11">Deamido-NAD(+) pyrophosphorylase</fullName>
    </alternativeName>
    <alternativeName>
        <fullName evidence="11">Nicotinate mononucleotide adenylyltransferase</fullName>
        <shortName evidence="11">NaMN adenylyltransferase</shortName>
    </alternativeName>
</protein>
<dbReference type="SUPFAM" id="SSF52374">
    <property type="entry name" value="Nucleotidylyl transferase"/>
    <property type="match status" value="1"/>
</dbReference>
<evidence type="ECO:0000256" key="2">
    <source>
        <dbReference type="ARBA" id="ARBA00005019"/>
    </source>
</evidence>
<comment type="pathway">
    <text evidence="2 11">Cofactor biosynthesis; NAD(+) biosynthesis; deamido-NAD(+) from nicotinate D-ribonucleotide: step 1/1.</text>
</comment>
<evidence type="ECO:0000256" key="11">
    <source>
        <dbReference type="HAMAP-Rule" id="MF_00244"/>
    </source>
</evidence>
<keyword evidence="7 11" id="KW-0547">Nucleotide-binding</keyword>
<dbReference type="Gene3D" id="3.40.50.620">
    <property type="entry name" value="HUPs"/>
    <property type="match status" value="1"/>
</dbReference>
<dbReference type="InterPro" id="IPR005248">
    <property type="entry name" value="NadD/NMNAT"/>
</dbReference>
<comment type="catalytic activity">
    <reaction evidence="10 11">
        <text>nicotinate beta-D-ribonucleotide + ATP + H(+) = deamido-NAD(+) + diphosphate</text>
        <dbReference type="Rhea" id="RHEA:22860"/>
        <dbReference type="ChEBI" id="CHEBI:15378"/>
        <dbReference type="ChEBI" id="CHEBI:30616"/>
        <dbReference type="ChEBI" id="CHEBI:33019"/>
        <dbReference type="ChEBI" id="CHEBI:57502"/>
        <dbReference type="ChEBI" id="CHEBI:58437"/>
        <dbReference type="EC" id="2.7.7.18"/>
    </reaction>
</comment>
<dbReference type="CDD" id="cd02165">
    <property type="entry name" value="NMNAT"/>
    <property type="match status" value="1"/>
</dbReference>
<keyword evidence="8 11" id="KW-0067">ATP-binding</keyword>
<dbReference type="RefSeq" id="WP_183556440.1">
    <property type="nucleotide sequence ID" value="NZ_JACHBX010000004.1"/>
</dbReference>
<dbReference type="NCBIfam" id="TIGR00482">
    <property type="entry name" value="nicotinate (nicotinamide) nucleotide adenylyltransferase"/>
    <property type="match status" value="1"/>
</dbReference>
<accession>A0A7W9X3M4</accession>
<feature type="domain" description="Cytidyltransferase-like" evidence="12">
    <location>
        <begin position="7"/>
        <end position="191"/>
    </location>
</feature>
<evidence type="ECO:0000256" key="9">
    <source>
        <dbReference type="ARBA" id="ARBA00023027"/>
    </source>
</evidence>
<comment type="function">
    <text evidence="1 11">Catalyzes the reversible adenylation of nicotinate mononucleotide (NaMN) to nicotinic acid adenine dinucleotide (NaAD).</text>
</comment>
<evidence type="ECO:0000256" key="4">
    <source>
        <dbReference type="ARBA" id="ARBA00022642"/>
    </source>
</evidence>
<keyword evidence="14" id="KW-1185">Reference proteome</keyword>
<dbReference type="EMBL" id="JACHBX010000004">
    <property type="protein sequence ID" value="MBB6135798.1"/>
    <property type="molecule type" value="Genomic_DNA"/>
</dbReference>
<dbReference type="PANTHER" id="PTHR39321:SF3">
    <property type="entry name" value="PHOSPHOPANTETHEINE ADENYLYLTRANSFERASE"/>
    <property type="match status" value="1"/>
</dbReference>
<keyword evidence="5 11" id="KW-0808">Transferase</keyword>
<dbReference type="GO" id="GO:0009435">
    <property type="term" value="P:NAD+ biosynthetic process"/>
    <property type="evidence" value="ECO:0007669"/>
    <property type="project" value="UniProtKB-UniRule"/>
</dbReference>
<dbReference type="EC" id="2.7.7.18" evidence="11"/>
<evidence type="ECO:0000256" key="5">
    <source>
        <dbReference type="ARBA" id="ARBA00022679"/>
    </source>
</evidence>
<evidence type="ECO:0000256" key="7">
    <source>
        <dbReference type="ARBA" id="ARBA00022741"/>
    </source>
</evidence>
<evidence type="ECO:0000256" key="6">
    <source>
        <dbReference type="ARBA" id="ARBA00022695"/>
    </source>
</evidence>
<dbReference type="NCBIfam" id="NF005410">
    <property type="entry name" value="PRK06973.1"/>
    <property type="match status" value="1"/>
</dbReference>
<keyword evidence="4 11" id="KW-0662">Pyridine nucleotide biosynthesis</keyword>
<comment type="caution">
    <text evidence="13">The sequence shown here is derived from an EMBL/GenBank/DDBJ whole genome shotgun (WGS) entry which is preliminary data.</text>
</comment>
<gene>
    <name evidence="11" type="primary">nadD</name>
    <name evidence="13" type="ORF">HD842_003965</name>
</gene>
<dbReference type="Proteomes" id="UP000540787">
    <property type="component" value="Unassembled WGS sequence"/>
</dbReference>
<dbReference type="PANTHER" id="PTHR39321">
    <property type="entry name" value="NICOTINATE-NUCLEOTIDE ADENYLYLTRANSFERASE-RELATED"/>
    <property type="match status" value="1"/>
</dbReference>
<keyword evidence="6 11" id="KW-0548">Nucleotidyltransferase</keyword>
<dbReference type="InterPro" id="IPR004821">
    <property type="entry name" value="Cyt_trans-like"/>
</dbReference>
<dbReference type="Pfam" id="PF01467">
    <property type="entry name" value="CTP_transf_like"/>
    <property type="match status" value="1"/>
</dbReference>
<evidence type="ECO:0000259" key="12">
    <source>
        <dbReference type="Pfam" id="PF01467"/>
    </source>
</evidence>
<comment type="similarity">
    <text evidence="3 11">Belongs to the NadD family.</text>
</comment>